<evidence type="ECO:0000256" key="1">
    <source>
        <dbReference type="SAM" id="Phobius"/>
    </source>
</evidence>
<dbReference type="EMBL" id="VJMJ01000332">
    <property type="protein sequence ID" value="KAF0722486.1"/>
    <property type="molecule type" value="Genomic_DNA"/>
</dbReference>
<gene>
    <name evidence="2" type="ORF">Ae201684_018395</name>
</gene>
<dbReference type="AlphaFoldDB" id="A0A6G0W5U5"/>
<sequence>MHGGRTQYSVCGEDCCSTELVPTRCSSPKGSRVEQSFSWLLTRERLDDKRLFGMIADRVVGGTFSLFIYSTPIHPSSGSSTRSLTLTCIFAHMASLSLYALLRSLF</sequence>
<reference evidence="2 3" key="1">
    <citation type="submission" date="2019-07" db="EMBL/GenBank/DDBJ databases">
        <title>Genomics analysis of Aphanomyces spp. identifies a new class of oomycete effector associated with host adaptation.</title>
        <authorList>
            <person name="Gaulin E."/>
        </authorList>
    </citation>
    <scope>NUCLEOTIDE SEQUENCE [LARGE SCALE GENOMIC DNA]</scope>
    <source>
        <strain evidence="2 3">ATCC 201684</strain>
    </source>
</reference>
<evidence type="ECO:0000313" key="2">
    <source>
        <dbReference type="EMBL" id="KAF0722486.1"/>
    </source>
</evidence>
<feature type="transmembrane region" description="Helical" evidence="1">
    <location>
        <begin position="51"/>
        <end position="71"/>
    </location>
</feature>
<proteinExistence type="predicted"/>
<evidence type="ECO:0000313" key="3">
    <source>
        <dbReference type="Proteomes" id="UP000481153"/>
    </source>
</evidence>
<dbReference type="Proteomes" id="UP000481153">
    <property type="component" value="Unassembled WGS sequence"/>
</dbReference>
<keyword evidence="3" id="KW-1185">Reference proteome</keyword>
<keyword evidence="1" id="KW-0812">Transmembrane</keyword>
<protein>
    <submittedName>
        <fullName evidence="2">Uncharacterized protein</fullName>
    </submittedName>
</protein>
<keyword evidence="1" id="KW-1133">Transmembrane helix</keyword>
<organism evidence="2 3">
    <name type="scientific">Aphanomyces euteiches</name>
    <dbReference type="NCBI Taxonomy" id="100861"/>
    <lineage>
        <taxon>Eukaryota</taxon>
        <taxon>Sar</taxon>
        <taxon>Stramenopiles</taxon>
        <taxon>Oomycota</taxon>
        <taxon>Saprolegniomycetes</taxon>
        <taxon>Saprolegniales</taxon>
        <taxon>Verrucalvaceae</taxon>
        <taxon>Aphanomyces</taxon>
    </lineage>
</organism>
<feature type="transmembrane region" description="Helical" evidence="1">
    <location>
        <begin position="83"/>
        <end position="102"/>
    </location>
</feature>
<comment type="caution">
    <text evidence="2">The sequence shown here is derived from an EMBL/GenBank/DDBJ whole genome shotgun (WGS) entry which is preliminary data.</text>
</comment>
<name>A0A6G0W5U5_9STRA</name>
<accession>A0A6G0W5U5</accession>
<keyword evidence="1" id="KW-0472">Membrane</keyword>